<evidence type="ECO:0000313" key="1">
    <source>
        <dbReference type="EMBL" id="CAB4160750.1"/>
    </source>
</evidence>
<protein>
    <submittedName>
        <fullName evidence="1">Uncharacterized protein</fullName>
    </submittedName>
</protein>
<accession>A0A6J5NLN3</accession>
<name>A0A6J5NLN3_9CAUD</name>
<reference evidence="1" key="1">
    <citation type="submission" date="2020-04" db="EMBL/GenBank/DDBJ databases">
        <authorList>
            <person name="Chiriac C."/>
            <person name="Salcher M."/>
            <person name="Ghai R."/>
            <person name="Kavagutti S V."/>
        </authorList>
    </citation>
    <scope>NUCLEOTIDE SEQUENCE</scope>
</reference>
<organism evidence="1">
    <name type="scientific">uncultured Caudovirales phage</name>
    <dbReference type="NCBI Taxonomy" id="2100421"/>
    <lineage>
        <taxon>Viruses</taxon>
        <taxon>Duplodnaviria</taxon>
        <taxon>Heunggongvirae</taxon>
        <taxon>Uroviricota</taxon>
        <taxon>Caudoviricetes</taxon>
        <taxon>Peduoviridae</taxon>
        <taxon>Maltschvirus</taxon>
        <taxon>Maltschvirus maltsch</taxon>
    </lineage>
</organism>
<dbReference type="EMBL" id="LR796716">
    <property type="protein sequence ID" value="CAB4160750.1"/>
    <property type="molecule type" value="Genomic_DNA"/>
</dbReference>
<proteinExistence type="predicted"/>
<gene>
    <name evidence="1" type="ORF">UFOVP730_9</name>
</gene>
<sequence>MTKEELVIIGRQAESLLATPAFDQAIKQFRENLADKFFQSKPEDNSERERIYNLRLCLDAVIGNLQSFIMAKQSIEAEQELEQS</sequence>